<gene>
    <name evidence="1" type="ORF">LTRI10_LOCUS13649</name>
</gene>
<sequence length="205" mass="23838">MCFASDDSFVMTNALFRRQQKIRSYTGAMHHQPVRQNHHRHVQIFAEKHILPINTLDPYTFAFIDSVDPIPLVNNLGWLPMGDSPPRIYCPAAVREFFSNHRTNGLATGKFTTLVFGNILTFSIDDLAPFLVLPSLGKKLMSPLEFWSYKFYLHKEAMNRPFAELDDSLKLLHYYINRVYFPRTESLNVILPHDCWQCSQKRDST</sequence>
<evidence type="ECO:0000313" key="1">
    <source>
        <dbReference type="EMBL" id="CAL1371593.1"/>
    </source>
</evidence>
<keyword evidence="2" id="KW-1185">Reference proteome</keyword>
<proteinExistence type="predicted"/>
<dbReference type="Proteomes" id="UP001497516">
    <property type="component" value="Chromosome 2"/>
</dbReference>
<organism evidence="1 2">
    <name type="scientific">Linum trigynum</name>
    <dbReference type="NCBI Taxonomy" id="586398"/>
    <lineage>
        <taxon>Eukaryota</taxon>
        <taxon>Viridiplantae</taxon>
        <taxon>Streptophyta</taxon>
        <taxon>Embryophyta</taxon>
        <taxon>Tracheophyta</taxon>
        <taxon>Spermatophyta</taxon>
        <taxon>Magnoliopsida</taxon>
        <taxon>eudicotyledons</taxon>
        <taxon>Gunneridae</taxon>
        <taxon>Pentapetalae</taxon>
        <taxon>rosids</taxon>
        <taxon>fabids</taxon>
        <taxon>Malpighiales</taxon>
        <taxon>Linaceae</taxon>
        <taxon>Linum</taxon>
    </lineage>
</organism>
<name>A0AAV2DEK6_9ROSI</name>
<accession>A0AAV2DEK6</accession>
<protein>
    <submittedName>
        <fullName evidence="1">Uncharacterized protein</fullName>
    </submittedName>
</protein>
<dbReference type="AlphaFoldDB" id="A0AAV2DEK6"/>
<reference evidence="1 2" key="1">
    <citation type="submission" date="2024-04" db="EMBL/GenBank/DDBJ databases">
        <authorList>
            <person name="Fracassetti M."/>
        </authorList>
    </citation>
    <scope>NUCLEOTIDE SEQUENCE [LARGE SCALE GENOMIC DNA]</scope>
</reference>
<dbReference type="EMBL" id="OZ034815">
    <property type="protein sequence ID" value="CAL1371593.1"/>
    <property type="molecule type" value="Genomic_DNA"/>
</dbReference>
<evidence type="ECO:0000313" key="2">
    <source>
        <dbReference type="Proteomes" id="UP001497516"/>
    </source>
</evidence>